<dbReference type="SUPFAM" id="SSF49482">
    <property type="entry name" value="Aromatic compound dioxygenase"/>
    <property type="match status" value="1"/>
</dbReference>
<evidence type="ECO:0000313" key="2">
    <source>
        <dbReference type="EMBL" id="KAF9451419.1"/>
    </source>
</evidence>
<dbReference type="EMBL" id="MU151086">
    <property type="protein sequence ID" value="KAF9451419.1"/>
    <property type="molecule type" value="Genomic_DNA"/>
</dbReference>
<dbReference type="Proteomes" id="UP000807342">
    <property type="component" value="Unassembled WGS sequence"/>
</dbReference>
<dbReference type="GO" id="GO:0016702">
    <property type="term" value="F:oxidoreductase activity, acting on single donors with incorporation of molecular oxygen, incorporation of two atoms of oxygen"/>
    <property type="evidence" value="ECO:0007669"/>
    <property type="project" value="InterPro"/>
</dbReference>
<dbReference type="OrthoDB" id="121380at2759"/>
<protein>
    <submittedName>
        <fullName evidence="2">Aromatic compound dioxygenase</fullName>
    </submittedName>
</protein>
<dbReference type="PANTHER" id="PTHR34315">
    <property type="match status" value="1"/>
</dbReference>
<dbReference type="AlphaFoldDB" id="A0A9P6C7L8"/>
<dbReference type="GO" id="GO:0005506">
    <property type="term" value="F:iron ion binding"/>
    <property type="evidence" value="ECO:0007669"/>
    <property type="project" value="InterPro"/>
</dbReference>
<dbReference type="Gene3D" id="2.60.130.10">
    <property type="entry name" value="Aromatic compound dioxygenase"/>
    <property type="match status" value="1"/>
</dbReference>
<dbReference type="InterPro" id="IPR015889">
    <property type="entry name" value="Intradiol_dOase_core"/>
</dbReference>
<keyword evidence="1" id="KW-0732">Signal</keyword>
<accession>A0A9P6C7L8</accession>
<evidence type="ECO:0000256" key="1">
    <source>
        <dbReference type="SAM" id="SignalP"/>
    </source>
</evidence>
<keyword evidence="2" id="KW-0560">Oxidoreductase</keyword>
<feature type="chain" id="PRO_5040144430" evidence="1">
    <location>
        <begin position="19"/>
        <end position="298"/>
    </location>
</feature>
<sequence length="298" mass="32192">MHFLALVSFAVFCGAAAALPTESSNTLVPRDCSSQVASFNLARRERRGHSKRTPSTDIQALSCVAAPESPLTYLQDISADYVRPPLRQDVTEGQTGLSLTLDVGVMDVTTCQSMEEVMVEVWSPNALGSYGNSFLRGAFTSATNGVAEFQTIFPGFASDSANHINLMIHTNSSMSGTVSHVGQVFFTDRWTDVVGMTAPYNGNTNTRVLNAQDSNYALANSAGYNAVVDIESIHDDWPEGVIGYITVGVNPQRKSAVTVKNNRITFTTIRLEPQEQVHRGKNNEVLGKGSGNQIRIPA</sequence>
<gene>
    <name evidence="2" type="ORF">P691DRAFT_699488</name>
</gene>
<keyword evidence="3" id="KW-1185">Reference proteome</keyword>
<feature type="signal peptide" evidence="1">
    <location>
        <begin position="1"/>
        <end position="18"/>
    </location>
</feature>
<keyword evidence="2" id="KW-0223">Dioxygenase</keyword>
<reference evidence="2" key="1">
    <citation type="submission" date="2020-11" db="EMBL/GenBank/DDBJ databases">
        <authorList>
            <consortium name="DOE Joint Genome Institute"/>
            <person name="Ahrendt S."/>
            <person name="Riley R."/>
            <person name="Andreopoulos W."/>
            <person name="Labutti K."/>
            <person name="Pangilinan J."/>
            <person name="Ruiz-Duenas F.J."/>
            <person name="Barrasa J.M."/>
            <person name="Sanchez-Garcia M."/>
            <person name="Camarero S."/>
            <person name="Miyauchi S."/>
            <person name="Serrano A."/>
            <person name="Linde D."/>
            <person name="Babiker R."/>
            <person name="Drula E."/>
            <person name="Ayuso-Fernandez I."/>
            <person name="Pacheco R."/>
            <person name="Padilla G."/>
            <person name="Ferreira P."/>
            <person name="Barriuso J."/>
            <person name="Kellner H."/>
            <person name="Castanera R."/>
            <person name="Alfaro M."/>
            <person name="Ramirez L."/>
            <person name="Pisabarro A.G."/>
            <person name="Kuo A."/>
            <person name="Tritt A."/>
            <person name="Lipzen A."/>
            <person name="He G."/>
            <person name="Yan M."/>
            <person name="Ng V."/>
            <person name="Cullen D."/>
            <person name="Martin F."/>
            <person name="Rosso M.-N."/>
            <person name="Henrissat B."/>
            <person name="Hibbett D."/>
            <person name="Martinez A.T."/>
            <person name="Grigoriev I.V."/>
        </authorList>
    </citation>
    <scope>NUCLEOTIDE SEQUENCE</scope>
    <source>
        <strain evidence="2">MF-IS2</strain>
    </source>
</reference>
<organism evidence="2 3">
    <name type="scientific">Macrolepiota fuliginosa MF-IS2</name>
    <dbReference type="NCBI Taxonomy" id="1400762"/>
    <lineage>
        <taxon>Eukaryota</taxon>
        <taxon>Fungi</taxon>
        <taxon>Dikarya</taxon>
        <taxon>Basidiomycota</taxon>
        <taxon>Agaricomycotina</taxon>
        <taxon>Agaricomycetes</taxon>
        <taxon>Agaricomycetidae</taxon>
        <taxon>Agaricales</taxon>
        <taxon>Agaricineae</taxon>
        <taxon>Agaricaceae</taxon>
        <taxon>Macrolepiota</taxon>
    </lineage>
</organism>
<comment type="caution">
    <text evidence="2">The sequence shown here is derived from an EMBL/GenBank/DDBJ whole genome shotgun (WGS) entry which is preliminary data.</text>
</comment>
<evidence type="ECO:0000313" key="3">
    <source>
        <dbReference type="Proteomes" id="UP000807342"/>
    </source>
</evidence>
<proteinExistence type="predicted"/>
<dbReference type="PANTHER" id="PTHR34315:SF4">
    <property type="entry name" value="INTRADIOL RING-CLEAVAGE DIOXYGENASES DOMAIN-CONTAINING PROTEIN"/>
    <property type="match status" value="1"/>
</dbReference>
<name>A0A9P6C7L8_9AGAR</name>